<feature type="region of interest" description="Disordered" evidence="1">
    <location>
        <begin position="82"/>
        <end position="106"/>
    </location>
</feature>
<protein>
    <submittedName>
        <fullName evidence="2">Uncharacterized protein</fullName>
    </submittedName>
</protein>
<organism evidence="2 3">
    <name type="scientific">Austropuccinia psidii MF-1</name>
    <dbReference type="NCBI Taxonomy" id="1389203"/>
    <lineage>
        <taxon>Eukaryota</taxon>
        <taxon>Fungi</taxon>
        <taxon>Dikarya</taxon>
        <taxon>Basidiomycota</taxon>
        <taxon>Pucciniomycotina</taxon>
        <taxon>Pucciniomycetes</taxon>
        <taxon>Pucciniales</taxon>
        <taxon>Sphaerophragmiaceae</taxon>
        <taxon>Austropuccinia</taxon>
    </lineage>
</organism>
<reference evidence="2" key="1">
    <citation type="submission" date="2021-03" db="EMBL/GenBank/DDBJ databases">
        <title>Draft genome sequence of rust myrtle Austropuccinia psidii MF-1, a brazilian biotype.</title>
        <authorList>
            <person name="Quecine M.C."/>
            <person name="Pachon D.M.R."/>
            <person name="Bonatelli M.L."/>
            <person name="Correr F.H."/>
            <person name="Franceschini L.M."/>
            <person name="Leite T.F."/>
            <person name="Margarido G.R.A."/>
            <person name="Almeida C.A."/>
            <person name="Ferrarezi J.A."/>
            <person name="Labate C.A."/>
        </authorList>
    </citation>
    <scope>NUCLEOTIDE SEQUENCE</scope>
    <source>
        <strain evidence="2">MF-1</strain>
    </source>
</reference>
<evidence type="ECO:0000313" key="2">
    <source>
        <dbReference type="EMBL" id="MBW0475346.1"/>
    </source>
</evidence>
<feature type="region of interest" description="Disordered" evidence="1">
    <location>
        <begin position="19"/>
        <end position="56"/>
    </location>
</feature>
<gene>
    <name evidence="2" type="ORF">O181_015061</name>
</gene>
<feature type="compositionally biased region" description="Basic residues" evidence="1">
    <location>
        <begin position="28"/>
        <end position="37"/>
    </location>
</feature>
<evidence type="ECO:0000256" key="1">
    <source>
        <dbReference type="SAM" id="MobiDB-lite"/>
    </source>
</evidence>
<keyword evidence="3" id="KW-1185">Reference proteome</keyword>
<dbReference type="EMBL" id="AVOT02004070">
    <property type="protein sequence ID" value="MBW0475346.1"/>
    <property type="molecule type" value="Genomic_DNA"/>
</dbReference>
<proteinExistence type="predicted"/>
<dbReference type="AlphaFoldDB" id="A0A9Q3GPR3"/>
<dbReference type="OrthoDB" id="3598195at2759"/>
<comment type="caution">
    <text evidence="2">The sequence shown here is derived from an EMBL/GenBank/DDBJ whole genome shotgun (WGS) entry which is preliminary data.</text>
</comment>
<evidence type="ECO:0000313" key="3">
    <source>
        <dbReference type="Proteomes" id="UP000765509"/>
    </source>
</evidence>
<name>A0A9Q3GPR3_9BASI</name>
<accession>A0A9Q3GPR3</accession>
<dbReference type="Proteomes" id="UP000765509">
    <property type="component" value="Unassembled WGS sequence"/>
</dbReference>
<sequence>MMGRRKSLEIKKRSLLSLDPIPQFSYSKRPHHKKNRKGKEFQSSKNKPQAALLNKENKLISSENMRRRKEGLCTYCGGKYPAEKGFKRPQNNPGSSRGFPIKQGKS</sequence>